<evidence type="ECO:0000313" key="2">
    <source>
        <dbReference type="EMBL" id="MDN3565677.1"/>
    </source>
</evidence>
<reference evidence="3" key="1">
    <citation type="journal article" date="2019" name="Int. J. Syst. Evol. Microbiol.">
        <title>The Global Catalogue of Microorganisms (GCM) 10K type strain sequencing project: providing services to taxonomists for standard genome sequencing and annotation.</title>
        <authorList>
            <consortium name="The Broad Institute Genomics Platform"/>
            <consortium name="The Broad Institute Genome Sequencing Center for Infectious Disease"/>
            <person name="Wu L."/>
            <person name="Ma J."/>
        </authorList>
    </citation>
    <scope>NUCLEOTIDE SEQUENCE [LARGE SCALE GENOMIC DNA]</scope>
    <source>
        <strain evidence="3">CECT 7131</strain>
    </source>
</reference>
<comment type="caution">
    <text evidence="2">The sequence shown here is derived from an EMBL/GenBank/DDBJ whole genome shotgun (WGS) entry which is preliminary data.</text>
</comment>
<evidence type="ECO:0000313" key="3">
    <source>
        <dbReference type="Proteomes" id="UP001529369"/>
    </source>
</evidence>
<proteinExistence type="predicted"/>
<evidence type="ECO:0000256" key="1">
    <source>
        <dbReference type="SAM" id="MobiDB-lite"/>
    </source>
</evidence>
<keyword evidence="3" id="KW-1185">Reference proteome</keyword>
<dbReference type="Proteomes" id="UP001529369">
    <property type="component" value="Unassembled WGS sequence"/>
</dbReference>
<feature type="region of interest" description="Disordered" evidence="1">
    <location>
        <begin position="36"/>
        <end position="77"/>
    </location>
</feature>
<dbReference type="RefSeq" id="WP_290317531.1">
    <property type="nucleotide sequence ID" value="NZ_JAUFPN010000152.1"/>
</dbReference>
<name>A0ABT8A7F8_9PROT</name>
<organism evidence="2 3">
    <name type="scientific">Paeniroseomonas aquatica</name>
    <dbReference type="NCBI Taxonomy" id="373043"/>
    <lineage>
        <taxon>Bacteria</taxon>
        <taxon>Pseudomonadati</taxon>
        <taxon>Pseudomonadota</taxon>
        <taxon>Alphaproteobacteria</taxon>
        <taxon>Acetobacterales</taxon>
        <taxon>Acetobacteraceae</taxon>
        <taxon>Paeniroseomonas</taxon>
    </lineage>
</organism>
<accession>A0ABT8A7F8</accession>
<sequence length="77" mass="8079">MERPDPPAFAPGGSILGGAAGGLSYEGALRDAVARDEIQRRRDAGRTRQVAPPQVQSQLPGAVPSREANGAKRRQMG</sequence>
<feature type="compositionally biased region" description="Basic and acidic residues" evidence="1">
    <location>
        <begin position="36"/>
        <end position="46"/>
    </location>
</feature>
<protein>
    <submittedName>
        <fullName evidence="2">Uncharacterized protein</fullName>
    </submittedName>
</protein>
<dbReference type="EMBL" id="JAUFPN010000152">
    <property type="protein sequence ID" value="MDN3565677.1"/>
    <property type="molecule type" value="Genomic_DNA"/>
</dbReference>
<gene>
    <name evidence="2" type="ORF">QWZ14_15015</name>
</gene>